<evidence type="ECO:0000256" key="7">
    <source>
        <dbReference type="ARBA" id="ARBA00023136"/>
    </source>
</evidence>
<accession>A0ABX0IS41</accession>
<evidence type="ECO:0000256" key="2">
    <source>
        <dbReference type="ARBA" id="ARBA00006214"/>
    </source>
</evidence>
<dbReference type="RefSeq" id="WP_140962987.1">
    <property type="nucleotide sequence ID" value="NZ_VEVQ02000008.1"/>
</dbReference>
<keyword evidence="7 10" id="KW-0472">Membrane</keyword>
<sequence length="347" mass="40470">MLSIVGVFITKEILITYFNVNNKEESKFCSVNKEFSCNTIIQSKSYAFSKYVEFVDLPIIFFSFSFLGLIFGINIVSIIVLISSFSLPVIAFSIYLQKIVLKKWCLLCLIVSFILILNVLFYLLNYNAVNYEIKNILIGALFLAVVSVLWFFVKSKIKDLNANKNELRQLIRFKRREEIFYKIADAVNNKQELLALNKISIGNNNSKNGLILFLSPSCPHCHVAFKEALDLVSKYPEKVKLNIAYNLSINNTDNPYLEVAKTIIALYKDNLDFLNALKDWHVNKMELKDWTDKWELDYNALIVNEILEKQLQWCELNDFNYVPVKIFNEVLVPNEYRINELLYFFKE</sequence>
<keyword evidence="4" id="KW-0874">Quinone</keyword>
<dbReference type="Gene3D" id="3.40.30.10">
    <property type="entry name" value="Glutaredoxin"/>
    <property type="match status" value="1"/>
</dbReference>
<dbReference type="CDD" id="cd02972">
    <property type="entry name" value="DsbA_family"/>
    <property type="match status" value="1"/>
</dbReference>
<comment type="caution">
    <text evidence="13">The sequence shown here is derived from an EMBL/GenBank/DDBJ whole genome shotgun (WGS) entry which is preliminary data.</text>
</comment>
<evidence type="ECO:0000256" key="6">
    <source>
        <dbReference type="ARBA" id="ARBA00023002"/>
    </source>
</evidence>
<feature type="transmembrane region" description="Helical" evidence="10">
    <location>
        <begin position="59"/>
        <end position="92"/>
    </location>
</feature>
<dbReference type="Proteomes" id="UP000817854">
    <property type="component" value="Unassembled WGS sequence"/>
</dbReference>
<evidence type="ECO:0000259" key="12">
    <source>
        <dbReference type="Pfam" id="PF13462"/>
    </source>
</evidence>
<dbReference type="Pfam" id="PF07884">
    <property type="entry name" value="VKOR"/>
    <property type="match status" value="1"/>
</dbReference>
<keyword evidence="14" id="KW-1185">Reference proteome</keyword>
<keyword evidence="5 10" id="KW-1133">Transmembrane helix</keyword>
<evidence type="ECO:0000256" key="3">
    <source>
        <dbReference type="ARBA" id="ARBA00022692"/>
    </source>
</evidence>
<evidence type="ECO:0000259" key="11">
    <source>
        <dbReference type="Pfam" id="PF07884"/>
    </source>
</evidence>
<feature type="transmembrane region" description="Helical" evidence="10">
    <location>
        <begin position="104"/>
        <end position="124"/>
    </location>
</feature>
<feature type="domain" description="Vitamin K epoxide reductase" evidence="11">
    <location>
        <begin position="2"/>
        <end position="119"/>
    </location>
</feature>
<dbReference type="InterPro" id="IPR038354">
    <property type="entry name" value="VKOR_sf"/>
</dbReference>
<dbReference type="Gene3D" id="1.20.1440.130">
    <property type="entry name" value="VKOR domain"/>
    <property type="match status" value="1"/>
</dbReference>
<comment type="similarity">
    <text evidence="2">Belongs to the VKOR family.</text>
</comment>
<name>A0ABX0IS41_9FLAO</name>
<evidence type="ECO:0000256" key="1">
    <source>
        <dbReference type="ARBA" id="ARBA00004141"/>
    </source>
</evidence>
<keyword evidence="9" id="KW-0676">Redox-active center</keyword>
<organism evidence="13 14">
    <name type="scientific">Flavobacterium jejuense</name>
    <dbReference type="NCBI Taxonomy" id="1544455"/>
    <lineage>
        <taxon>Bacteria</taxon>
        <taxon>Pseudomonadati</taxon>
        <taxon>Bacteroidota</taxon>
        <taxon>Flavobacteriia</taxon>
        <taxon>Flavobacteriales</taxon>
        <taxon>Flavobacteriaceae</taxon>
        <taxon>Flavobacterium</taxon>
    </lineage>
</organism>
<dbReference type="InterPro" id="IPR036249">
    <property type="entry name" value="Thioredoxin-like_sf"/>
</dbReference>
<protein>
    <submittedName>
        <fullName evidence="13">Thioredoxin domain-containing protein</fullName>
    </submittedName>
</protein>
<reference evidence="13 14" key="2">
    <citation type="submission" date="2019-05" db="EMBL/GenBank/DDBJ databases">
        <authorList>
            <person name="Lianzixin W."/>
        </authorList>
    </citation>
    <scope>NUCLEOTIDE SEQUENCE [LARGE SCALE GENOMIC DNA]</scope>
    <source>
        <strain evidence="13 14">EC11</strain>
    </source>
</reference>
<evidence type="ECO:0000256" key="5">
    <source>
        <dbReference type="ARBA" id="ARBA00022989"/>
    </source>
</evidence>
<dbReference type="Pfam" id="PF13462">
    <property type="entry name" value="Thioredoxin_4"/>
    <property type="match status" value="1"/>
</dbReference>
<feature type="transmembrane region" description="Helical" evidence="10">
    <location>
        <begin position="136"/>
        <end position="153"/>
    </location>
</feature>
<evidence type="ECO:0000313" key="14">
    <source>
        <dbReference type="Proteomes" id="UP000817854"/>
    </source>
</evidence>
<evidence type="ECO:0000256" key="4">
    <source>
        <dbReference type="ARBA" id="ARBA00022719"/>
    </source>
</evidence>
<dbReference type="CDD" id="cd12921">
    <property type="entry name" value="VKOR_4"/>
    <property type="match status" value="1"/>
</dbReference>
<comment type="subcellular location">
    <subcellularLocation>
        <location evidence="1">Membrane</location>
        <topology evidence="1">Multi-pass membrane protein</topology>
    </subcellularLocation>
</comment>
<keyword evidence="8" id="KW-1015">Disulfide bond</keyword>
<keyword evidence="3 10" id="KW-0812">Transmembrane</keyword>
<evidence type="ECO:0000256" key="10">
    <source>
        <dbReference type="SAM" id="Phobius"/>
    </source>
</evidence>
<evidence type="ECO:0000313" key="13">
    <source>
        <dbReference type="EMBL" id="NHN26675.1"/>
    </source>
</evidence>
<gene>
    <name evidence="13" type="ORF">FIA58_013400</name>
</gene>
<proteinExistence type="inferred from homology"/>
<dbReference type="InterPro" id="IPR012932">
    <property type="entry name" value="VKOR"/>
</dbReference>
<dbReference type="InterPro" id="IPR012336">
    <property type="entry name" value="Thioredoxin-like_fold"/>
</dbReference>
<evidence type="ECO:0000256" key="9">
    <source>
        <dbReference type="ARBA" id="ARBA00023284"/>
    </source>
</evidence>
<dbReference type="SUPFAM" id="SSF52833">
    <property type="entry name" value="Thioredoxin-like"/>
    <property type="match status" value="1"/>
</dbReference>
<reference evidence="14" key="1">
    <citation type="submission" date="2019-05" db="EMBL/GenBank/DDBJ databases">
        <title>Flavobacterium profundi sp. nov., isolated from a deep-sea seamount.</title>
        <authorList>
            <person name="Zhang D.-C."/>
        </authorList>
    </citation>
    <scope>NUCLEOTIDE SEQUENCE [LARGE SCALE GENOMIC DNA]</scope>
    <source>
        <strain evidence="14">EC11</strain>
    </source>
</reference>
<reference evidence="13 14" key="3">
    <citation type="submission" date="2020-02" db="EMBL/GenBank/DDBJ databases">
        <title>Flavobacterium profundi sp. nov., isolated from a deep-sea seamount.</title>
        <authorList>
            <person name="Zhang D.-C."/>
        </authorList>
    </citation>
    <scope>NUCLEOTIDE SEQUENCE [LARGE SCALE GENOMIC DNA]</scope>
    <source>
        <strain evidence="13 14">EC11</strain>
    </source>
</reference>
<feature type="domain" description="Thioredoxin-like fold" evidence="12">
    <location>
        <begin position="197"/>
        <end position="278"/>
    </location>
</feature>
<evidence type="ECO:0000256" key="8">
    <source>
        <dbReference type="ARBA" id="ARBA00023157"/>
    </source>
</evidence>
<dbReference type="EMBL" id="VEVQ02000008">
    <property type="protein sequence ID" value="NHN26675.1"/>
    <property type="molecule type" value="Genomic_DNA"/>
</dbReference>
<keyword evidence="6" id="KW-0560">Oxidoreductase</keyword>